<dbReference type="Proteomes" id="UP001369086">
    <property type="component" value="Unassembled WGS sequence"/>
</dbReference>
<organism evidence="1 2">
    <name type="scientific">Huso huso</name>
    <name type="common">Beluga</name>
    <name type="synonym">Acipenser huso</name>
    <dbReference type="NCBI Taxonomy" id="61971"/>
    <lineage>
        <taxon>Eukaryota</taxon>
        <taxon>Metazoa</taxon>
        <taxon>Chordata</taxon>
        <taxon>Craniata</taxon>
        <taxon>Vertebrata</taxon>
        <taxon>Euteleostomi</taxon>
        <taxon>Actinopterygii</taxon>
        <taxon>Chondrostei</taxon>
        <taxon>Acipenseriformes</taxon>
        <taxon>Acipenseridae</taxon>
        <taxon>Huso</taxon>
    </lineage>
</organism>
<comment type="caution">
    <text evidence="1">The sequence shown here is derived from an EMBL/GenBank/DDBJ whole genome shotgun (WGS) entry which is preliminary data.</text>
</comment>
<gene>
    <name evidence="1" type="ORF">HHUSO_G7773</name>
</gene>
<sequence>MWSHQIQKLTKDINIVIAVNAASDVEPSDTEADERQHVSSDILKITESSLEQNQLLLLVLKAKHQLTSEALTDIMNYKSYL</sequence>
<accession>A0ABR0ZVJ5</accession>
<proteinExistence type="predicted"/>
<evidence type="ECO:0000313" key="2">
    <source>
        <dbReference type="Proteomes" id="UP001369086"/>
    </source>
</evidence>
<reference evidence="1 2" key="1">
    <citation type="submission" date="2021-05" db="EMBL/GenBank/DDBJ databases">
        <authorList>
            <person name="Zahm M."/>
            <person name="Klopp C."/>
            <person name="Cabau C."/>
            <person name="Kuhl H."/>
            <person name="Suciu R."/>
            <person name="Ciorpac M."/>
            <person name="Holostenco D."/>
            <person name="Gessner J."/>
            <person name="Wuertz S."/>
            <person name="Hohne C."/>
            <person name="Stock M."/>
            <person name="Gislard M."/>
            <person name="Lluch J."/>
            <person name="Milhes M."/>
            <person name="Lampietro C."/>
            <person name="Lopez Roques C."/>
            <person name="Donnadieu C."/>
            <person name="Du K."/>
            <person name="Schartl M."/>
            <person name="Guiguen Y."/>
        </authorList>
    </citation>
    <scope>NUCLEOTIDE SEQUENCE [LARGE SCALE GENOMIC DNA]</scope>
    <source>
        <strain evidence="1">Hh-F2</strain>
        <tissue evidence="1">Blood</tissue>
    </source>
</reference>
<keyword evidence="2" id="KW-1185">Reference proteome</keyword>
<name>A0ABR0ZVJ5_HUSHU</name>
<dbReference type="EMBL" id="JAHFZB010000006">
    <property type="protein sequence ID" value="KAK6488839.1"/>
    <property type="molecule type" value="Genomic_DNA"/>
</dbReference>
<evidence type="ECO:0000313" key="1">
    <source>
        <dbReference type="EMBL" id="KAK6488839.1"/>
    </source>
</evidence>
<protein>
    <submittedName>
        <fullName evidence="1">Uncharacterized protein</fullName>
    </submittedName>
</protein>